<feature type="compositionally biased region" description="Gly residues" evidence="1">
    <location>
        <begin position="273"/>
        <end position="293"/>
    </location>
</feature>
<feature type="compositionally biased region" description="Low complexity" evidence="1">
    <location>
        <begin position="299"/>
        <end position="315"/>
    </location>
</feature>
<feature type="region of interest" description="Disordered" evidence="1">
    <location>
        <begin position="47"/>
        <end position="82"/>
    </location>
</feature>
<feature type="compositionally biased region" description="Low complexity" evidence="1">
    <location>
        <begin position="216"/>
        <end position="226"/>
    </location>
</feature>
<dbReference type="AlphaFoldDB" id="A0AA36G084"/>
<feature type="compositionally biased region" description="Basic and acidic residues" evidence="1">
    <location>
        <begin position="57"/>
        <end position="68"/>
    </location>
</feature>
<sequence length="381" mass="40628">LEELIGVLFQPAGRRAPAAATFFDPLNMAPAIAAFRPAALFIHDAADEEEDNTQSDTDNKLADPRDARPTPPAAPPSCRRRSWRTSRQAILCLSMRTDPYSKLMGSAHQMGDPFAIGASESRERERREAMGGGATSALGADPASDAGDIDYEMGGPVLPDKPAAHRPRQLRQPVRRQPWKRAEERYKKRNGPGGEADLAAAADRGSTRMAEEAEADTPTTAPTAAADNDDGRWREEDRRRACEEDIWADSATSSITTSTMTTWTALLSPLSPDGGGKQQNGGGGGGPGAGAGGMHPAWASANRSRSASSGRTAVTARRRAARCGFRARAAASSRAKLIRRKTAALPTRSAARCACVARRAQPADEPLTEHLQKSFGTLPHE</sequence>
<dbReference type="EMBL" id="CATQJA010001747">
    <property type="protein sequence ID" value="CAJ0568482.1"/>
    <property type="molecule type" value="Genomic_DNA"/>
</dbReference>
<organism evidence="2 3">
    <name type="scientific">Mesorhabditis spiculigera</name>
    <dbReference type="NCBI Taxonomy" id="96644"/>
    <lineage>
        <taxon>Eukaryota</taxon>
        <taxon>Metazoa</taxon>
        <taxon>Ecdysozoa</taxon>
        <taxon>Nematoda</taxon>
        <taxon>Chromadorea</taxon>
        <taxon>Rhabditida</taxon>
        <taxon>Rhabditina</taxon>
        <taxon>Rhabditomorpha</taxon>
        <taxon>Rhabditoidea</taxon>
        <taxon>Rhabditidae</taxon>
        <taxon>Mesorhabditinae</taxon>
        <taxon>Mesorhabditis</taxon>
    </lineage>
</organism>
<keyword evidence="3" id="KW-1185">Reference proteome</keyword>
<feature type="non-terminal residue" evidence="2">
    <location>
        <position position="381"/>
    </location>
</feature>
<evidence type="ECO:0000313" key="3">
    <source>
        <dbReference type="Proteomes" id="UP001177023"/>
    </source>
</evidence>
<evidence type="ECO:0000313" key="2">
    <source>
        <dbReference type="EMBL" id="CAJ0568482.1"/>
    </source>
</evidence>
<feature type="non-terminal residue" evidence="2">
    <location>
        <position position="1"/>
    </location>
</feature>
<feature type="region of interest" description="Disordered" evidence="1">
    <location>
        <begin position="359"/>
        <end position="381"/>
    </location>
</feature>
<proteinExistence type="predicted"/>
<accession>A0AA36G084</accession>
<feature type="compositionally biased region" description="Basic residues" evidence="1">
    <location>
        <begin position="164"/>
        <end position="179"/>
    </location>
</feature>
<feature type="region of interest" description="Disordered" evidence="1">
    <location>
        <begin position="120"/>
        <end position="145"/>
    </location>
</feature>
<name>A0AA36G084_9BILA</name>
<feature type="compositionally biased region" description="Basic and acidic residues" evidence="1">
    <location>
        <begin position="120"/>
        <end position="129"/>
    </location>
</feature>
<feature type="region of interest" description="Disordered" evidence="1">
    <location>
        <begin position="267"/>
        <end position="320"/>
    </location>
</feature>
<gene>
    <name evidence="2" type="ORF">MSPICULIGERA_LOCUS7000</name>
</gene>
<feature type="region of interest" description="Disordered" evidence="1">
    <location>
        <begin position="160"/>
        <end position="234"/>
    </location>
</feature>
<comment type="caution">
    <text evidence="2">The sequence shown here is derived from an EMBL/GenBank/DDBJ whole genome shotgun (WGS) entry which is preliminary data.</text>
</comment>
<protein>
    <submittedName>
        <fullName evidence="2">Uncharacterized protein</fullName>
    </submittedName>
</protein>
<dbReference type="Proteomes" id="UP001177023">
    <property type="component" value="Unassembled WGS sequence"/>
</dbReference>
<evidence type="ECO:0000256" key="1">
    <source>
        <dbReference type="SAM" id="MobiDB-lite"/>
    </source>
</evidence>
<reference evidence="2" key="1">
    <citation type="submission" date="2023-06" db="EMBL/GenBank/DDBJ databases">
        <authorList>
            <person name="Delattre M."/>
        </authorList>
    </citation>
    <scope>NUCLEOTIDE SEQUENCE</scope>
    <source>
        <strain evidence="2">AF72</strain>
    </source>
</reference>